<keyword evidence="2" id="KW-1133">Transmembrane helix</keyword>
<dbReference type="PROSITE" id="PS50011">
    <property type="entry name" value="PROTEIN_KINASE_DOM"/>
    <property type="match status" value="1"/>
</dbReference>
<organism evidence="4 5">
    <name type="scientific">Paractinoplanes toevensis</name>
    <dbReference type="NCBI Taxonomy" id="571911"/>
    <lineage>
        <taxon>Bacteria</taxon>
        <taxon>Bacillati</taxon>
        <taxon>Actinomycetota</taxon>
        <taxon>Actinomycetes</taxon>
        <taxon>Micromonosporales</taxon>
        <taxon>Micromonosporaceae</taxon>
        <taxon>Paractinoplanes</taxon>
    </lineage>
</organism>
<name>A0A919THH2_9ACTN</name>
<dbReference type="GO" id="GO:0005524">
    <property type="term" value="F:ATP binding"/>
    <property type="evidence" value="ECO:0007669"/>
    <property type="project" value="InterPro"/>
</dbReference>
<comment type="caution">
    <text evidence="4">The sequence shown here is derived from an EMBL/GenBank/DDBJ whole genome shotgun (WGS) entry which is preliminary data.</text>
</comment>
<keyword evidence="2" id="KW-0472">Membrane</keyword>
<protein>
    <recommendedName>
        <fullName evidence="3">Protein kinase domain-containing protein</fullName>
    </recommendedName>
</protein>
<dbReference type="EMBL" id="BOQN01000095">
    <property type="protein sequence ID" value="GIM95625.1"/>
    <property type="molecule type" value="Genomic_DNA"/>
</dbReference>
<evidence type="ECO:0000259" key="3">
    <source>
        <dbReference type="PROSITE" id="PS50011"/>
    </source>
</evidence>
<sequence length="451" mass="49367">MSHWRSAHDPEVYWERRGDRHALRLGEFIDEGNSAEVFEVLGEGWSSLVVAKLYLPEKMPGNLAAIVEEATARRIGRLGARGSDDDAGAYSPLATPKAVLYPSADADKPCGLLLARVDPQRFVSFDKFLHSPLKNDLSVACLAAECLAEIVAWLHGHDYIVGDFSGTNIRVDSSGRVCLLDLDSFGIVGHPEVVPSGDTSRHYLAPETVTGEPTQDSDRFVLSMLVIQLLLQGIPPFAGVPRGRREASVQDNINHRRSWLLDPKDLILPLRARDHPGLAALPELTDLLFRRAVDKAAPRPTADEWVRELRRIRATVEPCECGGLRFAGAVCPSCKAGHVAPAPEELLSKWVYHVPPESDRHAEPEEATFRFAVPPAAVDEPERQVRGPAKTGTGRSTPTRSMSTPTRAASTRSRPEHTASTVPAWRRLVSIGAIVAAIIALIVWLVVWVAH</sequence>
<evidence type="ECO:0000256" key="2">
    <source>
        <dbReference type="SAM" id="Phobius"/>
    </source>
</evidence>
<dbReference type="AlphaFoldDB" id="A0A919THH2"/>
<dbReference type="SUPFAM" id="SSF56112">
    <property type="entry name" value="Protein kinase-like (PK-like)"/>
    <property type="match status" value="1"/>
</dbReference>
<evidence type="ECO:0000313" key="5">
    <source>
        <dbReference type="Proteomes" id="UP000677082"/>
    </source>
</evidence>
<dbReference type="GO" id="GO:0004672">
    <property type="term" value="F:protein kinase activity"/>
    <property type="evidence" value="ECO:0007669"/>
    <property type="project" value="InterPro"/>
</dbReference>
<dbReference type="Proteomes" id="UP000677082">
    <property type="component" value="Unassembled WGS sequence"/>
</dbReference>
<feature type="region of interest" description="Disordered" evidence="1">
    <location>
        <begin position="380"/>
        <end position="419"/>
    </location>
</feature>
<dbReference type="InterPro" id="IPR000719">
    <property type="entry name" value="Prot_kinase_dom"/>
</dbReference>
<evidence type="ECO:0000313" key="4">
    <source>
        <dbReference type="EMBL" id="GIM95625.1"/>
    </source>
</evidence>
<dbReference type="InterPro" id="IPR011009">
    <property type="entry name" value="Kinase-like_dom_sf"/>
</dbReference>
<proteinExistence type="predicted"/>
<reference evidence="4 5" key="1">
    <citation type="submission" date="2021-03" db="EMBL/GenBank/DDBJ databases">
        <title>Whole genome shotgun sequence of Actinoplanes toevensis NBRC 105298.</title>
        <authorList>
            <person name="Komaki H."/>
            <person name="Tamura T."/>
        </authorList>
    </citation>
    <scope>NUCLEOTIDE SEQUENCE [LARGE SCALE GENOMIC DNA]</scope>
    <source>
        <strain evidence="4 5">NBRC 105298</strain>
    </source>
</reference>
<feature type="transmembrane region" description="Helical" evidence="2">
    <location>
        <begin position="428"/>
        <end position="450"/>
    </location>
</feature>
<feature type="domain" description="Protein kinase" evidence="3">
    <location>
        <begin position="23"/>
        <end position="316"/>
    </location>
</feature>
<evidence type="ECO:0000256" key="1">
    <source>
        <dbReference type="SAM" id="MobiDB-lite"/>
    </source>
</evidence>
<feature type="compositionally biased region" description="Low complexity" evidence="1">
    <location>
        <begin position="391"/>
        <end position="407"/>
    </location>
</feature>
<gene>
    <name evidence="4" type="ORF">Ato02nite_074180</name>
</gene>
<dbReference type="Gene3D" id="1.10.510.10">
    <property type="entry name" value="Transferase(Phosphotransferase) domain 1"/>
    <property type="match status" value="1"/>
</dbReference>
<keyword evidence="5" id="KW-1185">Reference proteome</keyword>
<accession>A0A919THH2</accession>
<keyword evidence="2" id="KW-0812">Transmembrane</keyword>